<dbReference type="RefSeq" id="WP_181392766.1">
    <property type="nucleotide sequence ID" value="NZ_QGDS01000003.1"/>
</dbReference>
<evidence type="ECO:0000313" key="2">
    <source>
        <dbReference type="Proteomes" id="UP000254051"/>
    </source>
</evidence>
<accession>A0A315ZZU5</accession>
<protein>
    <submittedName>
        <fullName evidence="1">Uncharacterized protein</fullName>
    </submittedName>
</protein>
<dbReference type="EMBL" id="UHJJ01000003">
    <property type="protein sequence ID" value="SUQ13679.1"/>
    <property type="molecule type" value="Genomic_DNA"/>
</dbReference>
<evidence type="ECO:0000313" key="1">
    <source>
        <dbReference type="EMBL" id="SUQ13679.1"/>
    </source>
</evidence>
<organism evidence="1 2">
    <name type="scientific">Faecalicatena contorta</name>
    <dbReference type="NCBI Taxonomy" id="39482"/>
    <lineage>
        <taxon>Bacteria</taxon>
        <taxon>Bacillati</taxon>
        <taxon>Bacillota</taxon>
        <taxon>Clostridia</taxon>
        <taxon>Lachnospirales</taxon>
        <taxon>Lachnospiraceae</taxon>
        <taxon>Faecalicatena</taxon>
    </lineage>
</organism>
<keyword evidence="2" id="KW-1185">Reference proteome</keyword>
<sequence length="52" mass="6226">MNTKAVWRMVVLDISGLYTKIYDEIYVDSNQKLNMLFQLYEDKSTYKCILLN</sequence>
<name>A0A315ZZU5_9FIRM</name>
<reference evidence="2" key="1">
    <citation type="submission" date="2017-07" db="EMBL/GenBank/DDBJ databases">
        <authorList>
            <person name="Varghese N."/>
            <person name="Submissions S."/>
        </authorList>
    </citation>
    <scope>NUCLEOTIDE SEQUENCE [LARGE SCALE GENOMIC DNA]</scope>
    <source>
        <strain evidence="2">NLAE-zl-C134</strain>
    </source>
</reference>
<proteinExistence type="predicted"/>
<dbReference type="AlphaFoldDB" id="A0A315ZZU5"/>
<gene>
    <name evidence="1" type="ORF">SAMN05216529_103412</name>
</gene>
<dbReference type="Proteomes" id="UP000254051">
    <property type="component" value="Unassembled WGS sequence"/>
</dbReference>